<organism evidence="3 4">
    <name type="scientific">Mucilaginibacter xinganensis</name>
    <dbReference type="NCBI Taxonomy" id="1234841"/>
    <lineage>
        <taxon>Bacteria</taxon>
        <taxon>Pseudomonadati</taxon>
        <taxon>Bacteroidota</taxon>
        <taxon>Sphingobacteriia</taxon>
        <taxon>Sphingobacteriales</taxon>
        <taxon>Sphingobacteriaceae</taxon>
        <taxon>Mucilaginibacter</taxon>
    </lineage>
</organism>
<dbReference type="KEGG" id="muc:MuYL_3766"/>
<proteinExistence type="predicted"/>
<evidence type="ECO:0000313" key="3">
    <source>
        <dbReference type="EMBL" id="ASU35651.1"/>
    </source>
</evidence>
<evidence type="ECO:0000256" key="2">
    <source>
        <dbReference type="SAM" id="SignalP"/>
    </source>
</evidence>
<feature type="chain" id="PRO_5012849926" description="Lipoprotein" evidence="2">
    <location>
        <begin position="24"/>
        <end position="54"/>
    </location>
</feature>
<keyword evidence="2" id="KW-0732">Signal</keyword>
<feature type="compositionally biased region" description="Basic and acidic residues" evidence="1">
    <location>
        <begin position="34"/>
        <end position="54"/>
    </location>
</feature>
<evidence type="ECO:0000256" key="1">
    <source>
        <dbReference type="SAM" id="MobiDB-lite"/>
    </source>
</evidence>
<evidence type="ECO:0008006" key="5">
    <source>
        <dbReference type="Google" id="ProtNLM"/>
    </source>
</evidence>
<name>A0A223P1E0_9SPHI</name>
<keyword evidence="4" id="KW-1185">Reference proteome</keyword>
<dbReference type="AlphaFoldDB" id="A0A223P1E0"/>
<feature type="signal peptide" evidence="2">
    <location>
        <begin position="1"/>
        <end position="23"/>
    </location>
</feature>
<accession>A0A223P1E0</accession>
<feature type="region of interest" description="Disordered" evidence="1">
    <location>
        <begin position="28"/>
        <end position="54"/>
    </location>
</feature>
<reference evidence="3 4" key="1">
    <citation type="submission" date="2017-08" db="EMBL/GenBank/DDBJ databases">
        <title>Complete genome sequence of Mucilaginibacter sp. strain BJC16-A31.</title>
        <authorList>
            <consortium name="Henan University of Science and Technology"/>
            <person name="You X."/>
        </authorList>
    </citation>
    <scope>NUCLEOTIDE SEQUENCE [LARGE SCALE GENOMIC DNA]</scope>
    <source>
        <strain evidence="3 4">BJC16-A31</strain>
    </source>
</reference>
<evidence type="ECO:0000313" key="4">
    <source>
        <dbReference type="Proteomes" id="UP000215002"/>
    </source>
</evidence>
<dbReference type="Proteomes" id="UP000215002">
    <property type="component" value="Chromosome"/>
</dbReference>
<sequence length="54" mass="6634">MKKYILRVIALLLLVSATLPSCSVEYRERHGRHHDNDDHRDRDHEDHDHHYRNY</sequence>
<dbReference type="EMBL" id="CP022743">
    <property type="protein sequence ID" value="ASU35651.1"/>
    <property type="molecule type" value="Genomic_DNA"/>
</dbReference>
<protein>
    <recommendedName>
        <fullName evidence="5">Lipoprotein</fullName>
    </recommendedName>
</protein>
<gene>
    <name evidence="3" type="ORF">MuYL_3766</name>
</gene>